<protein>
    <submittedName>
        <fullName evidence="4">Putative sortase (Surface protein transpeptidase)</fullName>
    </submittedName>
</protein>
<feature type="transmembrane region" description="Helical" evidence="3">
    <location>
        <begin position="12"/>
        <end position="35"/>
    </location>
</feature>
<proteinExistence type="predicted"/>
<reference evidence="4" key="1">
    <citation type="journal article" date="2015" name="Proc. Natl. Acad. Sci. U.S.A.">
        <title>Networks of energetic and metabolic interactions define dynamics in microbial communities.</title>
        <authorList>
            <person name="Embree M."/>
            <person name="Liu J.K."/>
            <person name="Al-Bassam M.M."/>
            <person name="Zengler K."/>
        </authorList>
    </citation>
    <scope>NUCLEOTIDE SEQUENCE</scope>
</reference>
<keyword evidence="3" id="KW-1133">Transmembrane helix</keyword>
<keyword evidence="3" id="KW-0472">Membrane</keyword>
<accession>A0A0W8E156</accession>
<dbReference type="AlphaFoldDB" id="A0A0W8E156"/>
<organism evidence="4">
    <name type="scientific">hydrocarbon metagenome</name>
    <dbReference type="NCBI Taxonomy" id="938273"/>
    <lineage>
        <taxon>unclassified sequences</taxon>
        <taxon>metagenomes</taxon>
        <taxon>ecological metagenomes</taxon>
    </lineage>
</organism>
<name>A0A0W8E156_9ZZZZ</name>
<dbReference type="InterPro" id="IPR005754">
    <property type="entry name" value="Sortase"/>
</dbReference>
<feature type="region of interest" description="Disordered" evidence="2">
    <location>
        <begin position="62"/>
        <end position="95"/>
    </location>
</feature>
<dbReference type="EMBL" id="LNQE01001920">
    <property type="protein sequence ID" value="KUG02384.1"/>
    <property type="molecule type" value="Genomic_DNA"/>
</dbReference>
<keyword evidence="1" id="KW-0378">Hydrolase</keyword>
<comment type="caution">
    <text evidence="4">The sequence shown here is derived from an EMBL/GenBank/DDBJ whole genome shotgun (WGS) entry which is preliminary data.</text>
</comment>
<evidence type="ECO:0000313" key="4">
    <source>
        <dbReference type="EMBL" id="KUG02384.1"/>
    </source>
</evidence>
<dbReference type="NCBIfam" id="TIGR01076">
    <property type="entry name" value="sortase_fam"/>
    <property type="match status" value="1"/>
</dbReference>
<dbReference type="SUPFAM" id="SSF63817">
    <property type="entry name" value="Sortase"/>
    <property type="match status" value="1"/>
</dbReference>
<dbReference type="Gene3D" id="2.40.260.10">
    <property type="entry name" value="Sortase"/>
    <property type="match status" value="1"/>
</dbReference>
<dbReference type="InterPro" id="IPR023365">
    <property type="entry name" value="Sortase_dom-sf"/>
</dbReference>
<sequence length="231" mass="25354">MESDNTKTPRKRILISLIAVILILGGITLAAFPYLQSLYYDVIDPPPVVEEVFDDNDEVTDANNEAEPTEVVDNTNNGNSSSSSKSGTTASTYLGQGTLPQGSTGVLEIPKLGLKLNVLYGITDGVLRQSIGFYPQSDDPSTGNVCIAGHRNAYGSPFWHLDKLTPGDSIVLYCNNQTYKYNVSLNYITDDRDWSIIEPTDKPALTLTTCDPKIRPADGKYNRLVIRAYLR</sequence>
<evidence type="ECO:0000256" key="3">
    <source>
        <dbReference type="SAM" id="Phobius"/>
    </source>
</evidence>
<evidence type="ECO:0000256" key="2">
    <source>
        <dbReference type="SAM" id="MobiDB-lite"/>
    </source>
</evidence>
<feature type="compositionally biased region" description="Low complexity" evidence="2">
    <location>
        <begin position="74"/>
        <end position="92"/>
    </location>
</feature>
<gene>
    <name evidence="4" type="ORF">ASZ90_020206</name>
</gene>
<dbReference type="Pfam" id="PF04203">
    <property type="entry name" value="Sortase"/>
    <property type="match status" value="1"/>
</dbReference>
<dbReference type="GO" id="GO:0016787">
    <property type="term" value="F:hydrolase activity"/>
    <property type="evidence" value="ECO:0007669"/>
    <property type="project" value="UniProtKB-KW"/>
</dbReference>
<keyword evidence="3" id="KW-0812">Transmembrane</keyword>
<evidence type="ECO:0000256" key="1">
    <source>
        <dbReference type="ARBA" id="ARBA00022801"/>
    </source>
</evidence>